<dbReference type="CDD" id="cd00755">
    <property type="entry name" value="YgdL_like"/>
    <property type="match status" value="1"/>
</dbReference>
<evidence type="ECO:0000313" key="2">
    <source>
        <dbReference type="EMBL" id="HIV04378.1"/>
    </source>
</evidence>
<comment type="caution">
    <text evidence="2">The sequence shown here is derived from an EMBL/GenBank/DDBJ whole genome shotgun (WGS) entry which is preliminary data.</text>
</comment>
<feature type="domain" description="THIF-type NAD/FAD binding fold" evidence="1">
    <location>
        <begin position="15"/>
        <end position="156"/>
    </location>
</feature>
<dbReference type="InterPro" id="IPR035985">
    <property type="entry name" value="Ubiquitin-activating_enz"/>
</dbReference>
<proteinExistence type="predicted"/>
<gene>
    <name evidence="2" type="ORF">IAC75_04410</name>
</gene>
<dbReference type="EMBL" id="DVOG01000117">
    <property type="protein sequence ID" value="HIV04378.1"/>
    <property type="molecule type" value="Genomic_DNA"/>
</dbReference>
<dbReference type="PANTHER" id="PTHR43267:SF1">
    <property type="entry name" value="TRNA THREONYLCARBAMOYLADENOSINE DEHYDRATASE"/>
    <property type="match status" value="1"/>
</dbReference>
<accession>A0A9D1NJP5</accession>
<dbReference type="InterPro" id="IPR045886">
    <property type="entry name" value="ThiF/MoeB/HesA"/>
</dbReference>
<dbReference type="GO" id="GO:0008641">
    <property type="term" value="F:ubiquitin-like modifier activating enzyme activity"/>
    <property type="evidence" value="ECO:0007669"/>
    <property type="project" value="InterPro"/>
</dbReference>
<evidence type="ECO:0000313" key="3">
    <source>
        <dbReference type="Proteomes" id="UP000886812"/>
    </source>
</evidence>
<dbReference type="InterPro" id="IPR000594">
    <property type="entry name" value="ThiF_NAD_FAD-bd"/>
</dbReference>
<dbReference type="Proteomes" id="UP000886812">
    <property type="component" value="Unassembled WGS sequence"/>
</dbReference>
<dbReference type="SUPFAM" id="SSF69572">
    <property type="entry name" value="Activating enzymes of the ubiquitin-like proteins"/>
    <property type="match status" value="1"/>
</dbReference>
<sequence>MFSEDYRSRFAGVARLYGVPALEKLARSRVCLVGLGGVGSWTCEALARSGVGALTLIDADDVCATNANRQLHALAGNFGRAKADALAERVRAINPECAVSVQKIFVDRENAPAFFEERRGAFDLVVDAIDGARNKAALIAACAAAGTPVVSSGGCAGKRDGGRTECGDLADAEGDALLGVVRRELRSRFGFPKGNSGRKIGVRVVFSRERPLPPEDSAAADAAFPQMISPAGGRPRAGTAAFVTGAFGLALAQLAVETLISSAA</sequence>
<dbReference type="GO" id="GO:0061504">
    <property type="term" value="P:cyclic threonylcarbamoyladenosine biosynthetic process"/>
    <property type="evidence" value="ECO:0007669"/>
    <property type="project" value="TreeGrafter"/>
</dbReference>
<dbReference type="Gene3D" id="3.40.50.720">
    <property type="entry name" value="NAD(P)-binding Rossmann-like Domain"/>
    <property type="match status" value="1"/>
</dbReference>
<protein>
    <submittedName>
        <fullName evidence="2">tRNA threonylcarbamoyladenosine dehydratase</fullName>
    </submittedName>
</protein>
<dbReference type="Pfam" id="PF00899">
    <property type="entry name" value="ThiF"/>
    <property type="match status" value="1"/>
</dbReference>
<dbReference type="GO" id="GO:0061503">
    <property type="term" value="F:tRNA threonylcarbamoyladenosine dehydratase"/>
    <property type="evidence" value="ECO:0007669"/>
    <property type="project" value="TreeGrafter"/>
</dbReference>
<organism evidence="2 3">
    <name type="scientific">Candidatus Spyradosoma merdigallinarum</name>
    <dbReference type="NCBI Taxonomy" id="2840950"/>
    <lineage>
        <taxon>Bacteria</taxon>
        <taxon>Pseudomonadati</taxon>
        <taxon>Verrucomicrobiota</taxon>
        <taxon>Opitutia</taxon>
        <taxon>Opitutia incertae sedis</taxon>
        <taxon>Candidatus Spyradosoma</taxon>
    </lineage>
</organism>
<reference evidence="2" key="2">
    <citation type="journal article" date="2021" name="PeerJ">
        <title>Extensive microbial diversity within the chicken gut microbiome revealed by metagenomics and culture.</title>
        <authorList>
            <person name="Gilroy R."/>
            <person name="Ravi A."/>
            <person name="Getino M."/>
            <person name="Pursley I."/>
            <person name="Horton D.L."/>
            <person name="Alikhan N.F."/>
            <person name="Baker D."/>
            <person name="Gharbi K."/>
            <person name="Hall N."/>
            <person name="Watson M."/>
            <person name="Adriaenssens E.M."/>
            <person name="Foster-Nyarko E."/>
            <person name="Jarju S."/>
            <person name="Secka A."/>
            <person name="Antonio M."/>
            <person name="Oren A."/>
            <person name="Chaudhuri R.R."/>
            <person name="La Ragione R."/>
            <person name="Hildebrand F."/>
            <person name="Pallen M.J."/>
        </authorList>
    </citation>
    <scope>NUCLEOTIDE SEQUENCE</scope>
    <source>
        <strain evidence="2">10669</strain>
    </source>
</reference>
<dbReference type="AlphaFoldDB" id="A0A9D1NJP5"/>
<dbReference type="PANTHER" id="PTHR43267">
    <property type="entry name" value="TRNA THREONYLCARBAMOYLADENOSINE DEHYDRATASE"/>
    <property type="match status" value="1"/>
</dbReference>
<evidence type="ECO:0000259" key="1">
    <source>
        <dbReference type="Pfam" id="PF00899"/>
    </source>
</evidence>
<name>A0A9D1NJP5_9BACT</name>
<reference evidence="2" key="1">
    <citation type="submission" date="2020-10" db="EMBL/GenBank/DDBJ databases">
        <authorList>
            <person name="Gilroy R."/>
        </authorList>
    </citation>
    <scope>NUCLEOTIDE SEQUENCE</scope>
    <source>
        <strain evidence="2">10669</strain>
    </source>
</reference>